<reference evidence="1" key="1">
    <citation type="journal article" date="2020" name="New Phytol.">
        <title>Comparative genomics reveals dynamic genome evolution in host specialist ectomycorrhizal fungi.</title>
        <authorList>
            <person name="Lofgren L.A."/>
            <person name="Nguyen N.H."/>
            <person name="Vilgalys R."/>
            <person name="Ruytinx J."/>
            <person name="Liao H.L."/>
            <person name="Branco S."/>
            <person name="Kuo A."/>
            <person name="LaButti K."/>
            <person name="Lipzen A."/>
            <person name="Andreopoulos W."/>
            <person name="Pangilinan J."/>
            <person name="Riley R."/>
            <person name="Hundley H."/>
            <person name="Na H."/>
            <person name="Barry K."/>
            <person name="Grigoriev I.V."/>
            <person name="Stajich J.E."/>
            <person name="Kennedy P.G."/>
        </authorList>
    </citation>
    <scope>NUCLEOTIDE SEQUENCE</scope>
    <source>
        <strain evidence="1">MN1</strain>
    </source>
</reference>
<proteinExistence type="predicted"/>
<organism evidence="1 2">
    <name type="scientific">Suillus subaureus</name>
    <dbReference type="NCBI Taxonomy" id="48587"/>
    <lineage>
        <taxon>Eukaryota</taxon>
        <taxon>Fungi</taxon>
        <taxon>Dikarya</taxon>
        <taxon>Basidiomycota</taxon>
        <taxon>Agaricomycotina</taxon>
        <taxon>Agaricomycetes</taxon>
        <taxon>Agaricomycetidae</taxon>
        <taxon>Boletales</taxon>
        <taxon>Suillineae</taxon>
        <taxon>Suillaceae</taxon>
        <taxon>Suillus</taxon>
    </lineage>
</organism>
<comment type="caution">
    <text evidence="1">The sequence shown here is derived from an EMBL/GenBank/DDBJ whole genome shotgun (WGS) entry which is preliminary data.</text>
</comment>
<keyword evidence="2" id="KW-1185">Reference proteome</keyword>
<dbReference type="EMBL" id="JABBWG010000016">
    <property type="protein sequence ID" value="KAG1816423.1"/>
    <property type="molecule type" value="Genomic_DNA"/>
</dbReference>
<dbReference type="GeneID" id="64626921"/>
<evidence type="ECO:0000313" key="1">
    <source>
        <dbReference type="EMBL" id="KAG1816423.1"/>
    </source>
</evidence>
<dbReference type="AlphaFoldDB" id="A0A9P7EB57"/>
<evidence type="ECO:0000313" key="2">
    <source>
        <dbReference type="Proteomes" id="UP000807769"/>
    </source>
</evidence>
<sequence>MNEPTGPKSPIPCDNGKRPLALDNLPTFNNSDIHKFEIKRFKWSYCQTVNEHKHHAHAEASIQRCNPTIHKLVMTYNSLCGKLVDLIRQGKAPAGTIPPHSISPTGILQLNVDDDIWQDAGLDDYTLAPPGWLADENTHAAIKFQLEVDQCNEEGAHIICLDGTAIMDDSENDWESDDERENDELIDQLEEAALAET</sequence>
<gene>
    <name evidence="1" type="ORF">BJ212DRAFT_1299698</name>
</gene>
<name>A0A9P7EB57_9AGAM</name>
<dbReference type="OrthoDB" id="3259165at2759"/>
<protein>
    <submittedName>
        <fullName evidence="1">Uncharacterized protein</fullName>
    </submittedName>
</protein>
<dbReference type="Proteomes" id="UP000807769">
    <property type="component" value="Unassembled WGS sequence"/>
</dbReference>
<accession>A0A9P7EB57</accession>
<dbReference type="RefSeq" id="XP_041193096.1">
    <property type="nucleotide sequence ID" value="XM_041332904.1"/>
</dbReference>